<evidence type="ECO:0000313" key="2">
    <source>
        <dbReference type="Proteomes" id="UP001177023"/>
    </source>
</evidence>
<name>A0AA36C527_9BILA</name>
<proteinExistence type="predicted"/>
<keyword evidence="2" id="KW-1185">Reference proteome</keyword>
<reference evidence="1" key="1">
    <citation type="submission" date="2023-06" db="EMBL/GenBank/DDBJ databases">
        <authorList>
            <person name="Delattre M."/>
        </authorList>
    </citation>
    <scope>NUCLEOTIDE SEQUENCE</scope>
    <source>
        <strain evidence="1">AF72</strain>
    </source>
</reference>
<feature type="non-terminal residue" evidence="1">
    <location>
        <position position="1"/>
    </location>
</feature>
<gene>
    <name evidence="1" type="ORF">MSPICULIGERA_LOCUS828</name>
</gene>
<evidence type="ECO:0000313" key="1">
    <source>
        <dbReference type="EMBL" id="CAJ0558090.1"/>
    </source>
</evidence>
<protein>
    <submittedName>
        <fullName evidence="1">Uncharacterized protein</fullName>
    </submittedName>
</protein>
<dbReference type="Proteomes" id="UP001177023">
    <property type="component" value="Unassembled WGS sequence"/>
</dbReference>
<organism evidence="1 2">
    <name type="scientific">Mesorhabditis spiculigera</name>
    <dbReference type="NCBI Taxonomy" id="96644"/>
    <lineage>
        <taxon>Eukaryota</taxon>
        <taxon>Metazoa</taxon>
        <taxon>Ecdysozoa</taxon>
        <taxon>Nematoda</taxon>
        <taxon>Chromadorea</taxon>
        <taxon>Rhabditida</taxon>
        <taxon>Rhabditina</taxon>
        <taxon>Rhabditomorpha</taxon>
        <taxon>Rhabditoidea</taxon>
        <taxon>Rhabditidae</taxon>
        <taxon>Mesorhabditinae</taxon>
        <taxon>Mesorhabditis</taxon>
    </lineage>
</organism>
<comment type="caution">
    <text evidence="1">The sequence shown here is derived from an EMBL/GenBank/DDBJ whole genome shotgun (WGS) entry which is preliminary data.</text>
</comment>
<sequence length="269" mass="31791">MPPVRLDALERLPLKYIFHPNRPPAVGASWVWTCPWEDDGPPDDAPAPTREQQDFIDSHTFYERAFRYLMYWRLHEKQIVLQLLIEELLESTEKYSKRIPDYPFFVMGNGDHIGALLVLWSPESLREDADVPLLIGHQFEPVHIRCISITYFMKRPRGWRERALQSSKTGKPDCFTGIMMVKFSELRVLLEIMLARLKIIVKDGEPVLGEINWQNQSVTEKSEYDKEMMTKIKEFWRTRKIDKVTDIKAKELKSRIRDWNQKQKSEAQN</sequence>
<dbReference type="EMBL" id="CATQJA010000206">
    <property type="protein sequence ID" value="CAJ0558090.1"/>
    <property type="molecule type" value="Genomic_DNA"/>
</dbReference>
<dbReference type="AlphaFoldDB" id="A0AA36C527"/>
<accession>A0AA36C527</accession>